<dbReference type="Pfam" id="PF24390">
    <property type="entry name" value="PRTase-CE"/>
    <property type="match status" value="1"/>
</dbReference>
<accession>A0A644ZNM3</accession>
<reference evidence="2" key="1">
    <citation type="submission" date="2019-08" db="EMBL/GenBank/DDBJ databases">
        <authorList>
            <person name="Kucharzyk K."/>
            <person name="Murdoch R.W."/>
            <person name="Higgins S."/>
            <person name="Loffler F."/>
        </authorList>
    </citation>
    <scope>NUCLEOTIDE SEQUENCE</scope>
</reference>
<organism evidence="2">
    <name type="scientific">bioreactor metagenome</name>
    <dbReference type="NCBI Taxonomy" id="1076179"/>
    <lineage>
        <taxon>unclassified sequences</taxon>
        <taxon>metagenomes</taxon>
        <taxon>ecological metagenomes</taxon>
    </lineage>
</organism>
<feature type="domain" description="PRTase-CE" evidence="1">
    <location>
        <begin position="19"/>
        <end position="275"/>
    </location>
</feature>
<evidence type="ECO:0000313" key="2">
    <source>
        <dbReference type="EMBL" id="MPM39314.1"/>
    </source>
</evidence>
<comment type="caution">
    <text evidence="2">The sequence shown here is derived from an EMBL/GenBank/DDBJ whole genome shotgun (WGS) entry which is preliminary data.</text>
</comment>
<dbReference type="EMBL" id="VSSQ01008599">
    <property type="protein sequence ID" value="MPM39314.1"/>
    <property type="molecule type" value="Genomic_DNA"/>
</dbReference>
<proteinExistence type="predicted"/>
<protein>
    <recommendedName>
        <fullName evidence="1">PRTase-CE domain-containing protein</fullName>
    </recommendedName>
</protein>
<dbReference type="InterPro" id="IPR056920">
    <property type="entry name" value="PRTase-CE"/>
</dbReference>
<sequence>MEIPYKKLTGTAIDSSSYIQKWLSQFCESDKVTAIQILKHLHFIPRDSFSLWLNDSLDHLDKNEKYALYAVRKFLYNKRIFWNSKGYPPTKPSQGQGSEDFISSLINEASRRQNDIFFDHPSIDVIQQQKIKTIILIDDATGSGSRLISYIKFMLTSQKLLSYLSLGRIRFKIFVFASNNVAEQNITKNLFRHQSRQRKVSFSEKFIFIAKYKYDVNDYASRWGNDWKKIIQLVDKTTKVTPKNERRGYGEVMSNIVFYHSVPNNIPKLLLGKQKNGRALFQSRLNGF</sequence>
<name>A0A644ZNM3_9ZZZZ</name>
<evidence type="ECO:0000259" key="1">
    <source>
        <dbReference type="Pfam" id="PF24390"/>
    </source>
</evidence>
<dbReference type="AlphaFoldDB" id="A0A644ZNM3"/>
<gene>
    <name evidence="2" type="ORF">SDC9_85947</name>
</gene>